<proteinExistence type="predicted"/>
<dbReference type="InterPro" id="IPR015815">
    <property type="entry name" value="HIBADH-related"/>
</dbReference>
<reference evidence="4 5" key="2">
    <citation type="journal article" date="2016" name="Environ. Microbiol. Rep.">
        <title>Metagenomic evidence for the presence of phototrophic Gemmatimonadetes bacteria in diverse environments.</title>
        <authorList>
            <person name="Zeng Y."/>
            <person name="Baumbach J."/>
            <person name="Barbosa E.G."/>
            <person name="Azevedo V."/>
            <person name="Zhang C."/>
            <person name="Koblizek M."/>
        </authorList>
    </citation>
    <scope>NUCLEOTIDE SEQUENCE [LARGE SCALE GENOMIC DNA]</scope>
    <source>
        <strain evidence="4 5">AP64</strain>
    </source>
</reference>
<keyword evidence="5" id="KW-1185">Reference proteome</keyword>
<keyword evidence="1" id="KW-0560">Oxidoreductase</keyword>
<dbReference type="PANTHER" id="PTHR43580">
    <property type="entry name" value="OXIDOREDUCTASE GLYR1-RELATED"/>
    <property type="match status" value="1"/>
</dbReference>
<dbReference type="PIRSF" id="PIRSF000103">
    <property type="entry name" value="HIBADH"/>
    <property type="match status" value="1"/>
</dbReference>
<dbReference type="Gene3D" id="3.40.50.720">
    <property type="entry name" value="NAD(P)-binding Rossmann-like Domain"/>
    <property type="match status" value="1"/>
</dbReference>
<dbReference type="InterPro" id="IPR006115">
    <property type="entry name" value="6PGDH_NADP-bd"/>
</dbReference>
<evidence type="ECO:0000313" key="4">
    <source>
        <dbReference type="EMBL" id="AMW04253.1"/>
    </source>
</evidence>
<dbReference type="RefSeq" id="WP_026850108.1">
    <property type="nucleotide sequence ID" value="NZ_CP011454.1"/>
</dbReference>
<dbReference type="PANTHER" id="PTHR43580:SF8">
    <property type="entry name" value="6-PHOSPHOGLUCONATE DEHYDROGENASE NADP-BINDING DOMAIN-CONTAINING PROTEIN-RELATED"/>
    <property type="match status" value="1"/>
</dbReference>
<dbReference type="InterPro" id="IPR008927">
    <property type="entry name" value="6-PGluconate_DH-like_C_sf"/>
</dbReference>
<organism evidence="4 5">
    <name type="scientific">Gemmatimonas phototrophica</name>
    <dbReference type="NCBI Taxonomy" id="1379270"/>
    <lineage>
        <taxon>Bacteria</taxon>
        <taxon>Pseudomonadati</taxon>
        <taxon>Gemmatimonadota</taxon>
        <taxon>Gemmatimonadia</taxon>
        <taxon>Gemmatimonadales</taxon>
        <taxon>Gemmatimonadaceae</taxon>
        <taxon>Gemmatimonas</taxon>
    </lineage>
</organism>
<evidence type="ECO:0000313" key="5">
    <source>
        <dbReference type="Proteomes" id="UP000076404"/>
    </source>
</evidence>
<dbReference type="Gene3D" id="1.10.1040.10">
    <property type="entry name" value="N-(1-d-carboxylethyl)-l-norvaline Dehydrogenase, domain 2"/>
    <property type="match status" value="1"/>
</dbReference>
<dbReference type="Proteomes" id="UP000076404">
    <property type="component" value="Chromosome"/>
</dbReference>
<dbReference type="eggNOG" id="COG2084">
    <property type="taxonomic scope" value="Bacteria"/>
</dbReference>
<dbReference type="Pfam" id="PF03446">
    <property type="entry name" value="NAD_binding_2"/>
    <property type="match status" value="1"/>
</dbReference>
<dbReference type="InterPro" id="IPR013328">
    <property type="entry name" value="6PGD_dom2"/>
</dbReference>
<accession>A0A143BI04</accession>
<feature type="domain" description="6-phosphogluconate dehydrogenase NADP-binding" evidence="3">
    <location>
        <begin position="4"/>
        <end position="159"/>
    </location>
</feature>
<gene>
    <name evidence="4" type="ORF">GEMMAAP_04155</name>
</gene>
<dbReference type="SUPFAM" id="SSF51735">
    <property type="entry name" value="NAD(P)-binding Rossmann-fold domains"/>
    <property type="match status" value="1"/>
</dbReference>
<name>A0A143BI04_9BACT</name>
<sequence>MTAIAYLGTGLLGSGFVEAALGRGDSVTVWNRTREKAEALAALGATVADTPANAVRGAERVHLVLKDDEVVEEIVAALRPGLGANAIICDHTTTQPALTAERAQRLNAQGVHYLHCPVFIGPAAARLAQGIIMASGPEALFAQVKPALEQQAQKVVYWGERSDLAAAYKLMGNAFIIGLGALVSDVFTLAAGSDVSPADSLKLLEFFNPGTMLQNRGKKMSEGDFAASFELTMARKDLRLMLETAGARPLAALPSIAARMDEVIAQGHGAEDFGVIARDAVTAARVP</sequence>
<dbReference type="STRING" id="1379270.GEMMAAP_04155"/>
<evidence type="ECO:0000256" key="2">
    <source>
        <dbReference type="PIRSR" id="PIRSR000103-1"/>
    </source>
</evidence>
<evidence type="ECO:0000256" key="1">
    <source>
        <dbReference type="ARBA" id="ARBA00023002"/>
    </source>
</evidence>
<dbReference type="InterPro" id="IPR051265">
    <property type="entry name" value="HIBADH-related_NP60_sf"/>
</dbReference>
<protein>
    <submittedName>
        <fullName evidence="4">6-phosphogluconate dehydrogenase</fullName>
    </submittedName>
</protein>
<dbReference type="AlphaFoldDB" id="A0A143BI04"/>
<feature type="active site" evidence="2">
    <location>
        <position position="169"/>
    </location>
</feature>
<dbReference type="OrthoDB" id="9786703at2"/>
<dbReference type="GO" id="GO:0050661">
    <property type="term" value="F:NADP binding"/>
    <property type="evidence" value="ECO:0007669"/>
    <property type="project" value="InterPro"/>
</dbReference>
<dbReference type="InterPro" id="IPR036291">
    <property type="entry name" value="NAD(P)-bd_dom_sf"/>
</dbReference>
<dbReference type="EMBL" id="CP011454">
    <property type="protein sequence ID" value="AMW04253.1"/>
    <property type="molecule type" value="Genomic_DNA"/>
</dbReference>
<dbReference type="KEGG" id="gph:GEMMAAP_04155"/>
<reference evidence="4 5" key="1">
    <citation type="journal article" date="2014" name="Proc. Natl. Acad. Sci. U.S.A.">
        <title>Functional type 2 photosynthetic reaction centers found in the rare bacterial phylum Gemmatimonadetes.</title>
        <authorList>
            <person name="Zeng Y."/>
            <person name="Feng F."/>
            <person name="Medova H."/>
            <person name="Dean J."/>
            <person name="Koblizek M."/>
        </authorList>
    </citation>
    <scope>NUCLEOTIDE SEQUENCE [LARGE SCALE GENOMIC DNA]</scope>
    <source>
        <strain evidence="4 5">AP64</strain>
    </source>
</reference>
<dbReference type="SUPFAM" id="SSF48179">
    <property type="entry name" value="6-phosphogluconate dehydrogenase C-terminal domain-like"/>
    <property type="match status" value="1"/>
</dbReference>
<evidence type="ECO:0000259" key="3">
    <source>
        <dbReference type="Pfam" id="PF03446"/>
    </source>
</evidence>
<dbReference type="GO" id="GO:0016491">
    <property type="term" value="F:oxidoreductase activity"/>
    <property type="evidence" value="ECO:0007669"/>
    <property type="project" value="UniProtKB-KW"/>
</dbReference>